<evidence type="ECO:0000313" key="2">
    <source>
        <dbReference type="Proteomes" id="UP001326110"/>
    </source>
</evidence>
<gene>
    <name evidence="1" type="ORF">SR858_07540</name>
</gene>
<dbReference type="Proteomes" id="UP001326110">
    <property type="component" value="Chromosome"/>
</dbReference>
<accession>A0ABZ0Y2S7</accession>
<dbReference type="SUPFAM" id="SSF53474">
    <property type="entry name" value="alpha/beta-Hydrolases"/>
    <property type="match status" value="1"/>
</dbReference>
<dbReference type="Gene3D" id="3.40.50.1820">
    <property type="entry name" value="alpha/beta hydrolase"/>
    <property type="match status" value="1"/>
</dbReference>
<dbReference type="GeneID" id="43163857"/>
<dbReference type="EMBL" id="CP140152">
    <property type="protein sequence ID" value="WQH06174.1"/>
    <property type="molecule type" value="Genomic_DNA"/>
</dbReference>
<keyword evidence="1" id="KW-0378">Hydrolase</keyword>
<evidence type="ECO:0000313" key="1">
    <source>
        <dbReference type="EMBL" id="WQH06174.1"/>
    </source>
</evidence>
<protein>
    <submittedName>
        <fullName evidence="1">Alpha/beta hydrolase</fullName>
    </submittedName>
</protein>
<dbReference type="GO" id="GO:0016787">
    <property type="term" value="F:hydrolase activity"/>
    <property type="evidence" value="ECO:0007669"/>
    <property type="project" value="UniProtKB-KW"/>
</dbReference>
<keyword evidence="2" id="KW-1185">Reference proteome</keyword>
<dbReference type="RefSeq" id="WP_084669978.1">
    <property type="nucleotide sequence ID" value="NZ_CP140152.1"/>
</dbReference>
<organism evidence="1 2">
    <name type="scientific">Duganella zoogloeoides</name>
    <dbReference type="NCBI Taxonomy" id="75659"/>
    <lineage>
        <taxon>Bacteria</taxon>
        <taxon>Pseudomonadati</taxon>
        <taxon>Pseudomonadota</taxon>
        <taxon>Betaproteobacteria</taxon>
        <taxon>Burkholderiales</taxon>
        <taxon>Oxalobacteraceae</taxon>
        <taxon>Telluria group</taxon>
        <taxon>Duganella</taxon>
    </lineage>
</organism>
<sequence>MSVPSVLYLHGGPGLGPVFELARYPDATHVHWWRQPLAKPCAARPFLDLQASALDELRRLAAERGAPVTLAASSFGAHLAVHLARHAPELIARIVLLAPTFDPEQAALRLARRAFRVHTDHPCAGQLAMALAAYEDDPGRPRFWDVFGALSLLPDVTSLYFGPNGGEAAARSFAELIEQPGAFDGPTSVATSDDFSAIDRRPVVSAFGGPVTVLFGAHDPMIDAQQDEAVWSVIFPQAEFFKVETGHFPLLELTLEECGIGAP</sequence>
<proteinExistence type="predicted"/>
<dbReference type="InterPro" id="IPR029058">
    <property type="entry name" value="AB_hydrolase_fold"/>
</dbReference>
<name>A0ABZ0Y2S7_9BURK</name>
<reference evidence="1 2" key="1">
    <citation type="submission" date="2023-11" db="EMBL/GenBank/DDBJ databases">
        <title>MicrobeMod: A computational toolkit for identifying prokaryotic methylation and restriction-modification with nanopore sequencing.</title>
        <authorList>
            <person name="Crits-Christoph A."/>
            <person name="Kang S.C."/>
            <person name="Lee H."/>
            <person name="Ostrov N."/>
        </authorList>
    </citation>
    <scope>NUCLEOTIDE SEQUENCE [LARGE SCALE GENOMIC DNA]</scope>
    <source>
        <strain evidence="1 2">ATCC 25935</strain>
    </source>
</reference>